<keyword evidence="1" id="KW-1133">Transmembrane helix</keyword>
<name>A0A6A4HDN8_9AGAR</name>
<protein>
    <submittedName>
        <fullName evidence="2">Uncharacterized protein</fullName>
    </submittedName>
</protein>
<evidence type="ECO:0000256" key="1">
    <source>
        <dbReference type="SAM" id="Phobius"/>
    </source>
</evidence>
<reference evidence="2" key="1">
    <citation type="journal article" date="2019" name="Environ. Microbiol.">
        <title>Fungal ecological strategies reflected in gene transcription - a case study of two litter decomposers.</title>
        <authorList>
            <person name="Barbi F."/>
            <person name="Kohler A."/>
            <person name="Barry K."/>
            <person name="Baskaran P."/>
            <person name="Daum C."/>
            <person name="Fauchery L."/>
            <person name="Ihrmark K."/>
            <person name="Kuo A."/>
            <person name="LaButti K."/>
            <person name="Lipzen A."/>
            <person name="Morin E."/>
            <person name="Grigoriev I.V."/>
            <person name="Henrissat B."/>
            <person name="Lindahl B."/>
            <person name="Martin F."/>
        </authorList>
    </citation>
    <scope>NUCLEOTIDE SEQUENCE</scope>
    <source>
        <strain evidence="2">JB14</strain>
    </source>
</reference>
<feature type="transmembrane region" description="Helical" evidence="1">
    <location>
        <begin position="135"/>
        <end position="157"/>
    </location>
</feature>
<gene>
    <name evidence="2" type="ORF">BT96DRAFT_942471</name>
</gene>
<sequence>MLIESKGYKFKYRIPSFESSREESPGRKKQHISIEEAEEKVSVVIKKQRILHTSSWGVKNRNSALVTSKKYKNRRTKYQYWARNKREIQPALFPLDSASNEEKAVALAVALPVKVAMPPILLLVLQHLLLIMPELMVIMVPVLAELLLILLVLCFLITTDAHC</sequence>
<evidence type="ECO:0000313" key="2">
    <source>
        <dbReference type="EMBL" id="KAE9395374.1"/>
    </source>
</evidence>
<accession>A0A6A4HDN8</accession>
<dbReference type="EMBL" id="ML769532">
    <property type="protein sequence ID" value="KAE9395374.1"/>
    <property type="molecule type" value="Genomic_DNA"/>
</dbReference>
<keyword evidence="1" id="KW-0472">Membrane</keyword>
<dbReference type="AlphaFoldDB" id="A0A6A4HDN8"/>
<dbReference type="Proteomes" id="UP000799118">
    <property type="component" value="Unassembled WGS sequence"/>
</dbReference>
<proteinExistence type="predicted"/>
<keyword evidence="3" id="KW-1185">Reference proteome</keyword>
<evidence type="ECO:0000313" key="3">
    <source>
        <dbReference type="Proteomes" id="UP000799118"/>
    </source>
</evidence>
<keyword evidence="1" id="KW-0812">Transmembrane</keyword>
<organism evidence="2 3">
    <name type="scientific">Gymnopus androsaceus JB14</name>
    <dbReference type="NCBI Taxonomy" id="1447944"/>
    <lineage>
        <taxon>Eukaryota</taxon>
        <taxon>Fungi</taxon>
        <taxon>Dikarya</taxon>
        <taxon>Basidiomycota</taxon>
        <taxon>Agaricomycotina</taxon>
        <taxon>Agaricomycetes</taxon>
        <taxon>Agaricomycetidae</taxon>
        <taxon>Agaricales</taxon>
        <taxon>Marasmiineae</taxon>
        <taxon>Omphalotaceae</taxon>
        <taxon>Gymnopus</taxon>
    </lineage>
</organism>